<dbReference type="EMBL" id="CAJNIZ010020858">
    <property type="protein sequence ID" value="CAE7446111.1"/>
    <property type="molecule type" value="Genomic_DNA"/>
</dbReference>
<sequence length="138" mass="15146">MFHEHRSGRLPYVLLIWNYLRLLDAWESLSLFSHFALPVVAAWHVLQGRMRAGFSVDELSCVVAYLRSGQLSQGPLELQPVVAEAPEQAALDIFYAPLDTDALATDEEHGPDSATDVESADGAYGDVSMGVDAEPLYP</sequence>
<dbReference type="Proteomes" id="UP000649617">
    <property type="component" value="Unassembled WGS sequence"/>
</dbReference>
<comment type="caution">
    <text evidence="2">The sequence shown here is derived from an EMBL/GenBank/DDBJ whole genome shotgun (WGS) entry which is preliminary data.</text>
</comment>
<evidence type="ECO:0000313" key="3">
    <source>
        <dbReference type="Proteomes" id="UP000649617"/>
    </source>
</evidence>
<name>A0A812RK69_SYMPI</name>
<organism evidence="2 3">
    <name type="scientific">Symbiodinium pilosum</name>
    <name type="common">Dinoflagellate</name>
    <dbReference type="NCBI Taxonomy" id="2952"/>
    <lineage>
        <taxon>Eukaryota</taxon>
        <taxon>Sar</taxon>
        <taxon>Alveolata</taxon>
        <taxon>Dinophyceae</taxon>
        <taxon>Suessiales</taxon>
        <taxon>Symbiodiniaceae</taxon>
        <taxon>Symbiodinium</taxon>
    </lineage>
</organism>
<evidence type="ECO:0000256" key="1">
    <source>
        <dbReference type="SAM" id="MobiDB-lite"/>
    </source>
</evidence>
<feature type="region of interest" description="Disordered" evidence="1">
    <location>
        <begin position="104"/>
        <end position="138"/>
    </location>
</feature>
<accession>A0A812RK69</accession>
<dbReference type="AlphaFoldDB" id="A0A812RK69"/>
<feature type="non-terminal residue" evidence="2">
    <location>
        <position position="1"/>
    </location>
</feature>
<keyword evidence="3" id="KW-1185">Reference proteome</keyword>
<protein>
    <submittedName>
        <fullName evidence="2">Uncharacterized protein</fullName>
    </submittedName>
</protein>
<evidence type="ECO:0000313" key="2">
    <source>
        <dbReference type="EMBL" id="CAE7446111.1"/>
    </source>
</evidence>
<reference evidence="2" key="1">
    <citation type="submission" date="2021-02" db="EMBL/GenBank/DDBJ databases">
        <authorList>
            <person name="Dougan E. K."/>
            <person name="Rhodes N."/>
            <person name="Thang M."/>
            <person name="Chan C."/>
        </authorList>
    </citation>
    <scope>NUCLEOTIDE SEQUENCE</scope>
</reference>
<gene>
    <name evidence="2" type="ORF">SPIL2461_LOCUS10872</name>
</gene>
<proteinExistence type="predicted"/>